<keyword evidence="2" id="KW-1185">Reference proteome</keyword>
<gene>
    <name evidence="1" type="ORF">CLAFUR5_05486</name>
</gene>
<name>A0A9Q8LIL5_PASFU</name>
<reference evidence="1" key="1">
    <citation type="submission" date="2021-12" db="EMBL/GenBank/DDBJ databases">
        <authorList>
            <person name="Zaccaron A."/>
            <person name="Stergiopoulos I."/>
        </authorList>
    </citation>
    <scope>NUCLEOTIDE SEQUENCE</scope>
    <source>
        <strain evidence="1">Race5_Kim</strain>
    </source>
</reference>
<dbReference type="OrthoDB" id="3646601at2759"/>
<evidence type="ECO:0000313" key="2">
    <source>
        <dbReference type="Proteomes" id="UP000756132"/>
    </source>
</evidence>
<organism evidence="1 2">
    <name type="scientific">Passalora fulva</name>
    <name type="common">Tomato leaf mold</name>
    <name type="synonym">Cladosporium fulvum</name>
    <dbReference type="NCBI Taxonomy" id="5499"/>
    <lineage>
        <taxon>Eukaryota</taxon>
        <taxon>Fungi</taxon>
        <taxon>Dikarya</taxon>
        <taxon>Ascomycota</taxon>
        <taxon>Pezizomycotina</taxon>
        <taxon>Dothideomycetes</taxon>
        <taxon>Dothideomycetidae</taxon>
        <taxon>Mycosphaerellales</taxon>
        <taxon>Mycosphaerellaceae</taxon>
        <taxon>Fulvia</taxon>
    </lineage>
</organism>
<dbReference type="Proteomes" id="UP000756132">
    <property type="component" value="Chromosome 5"/>
</dbReference>
<dbReference type="AlphaFoldDB" id="A0A9Q8LIL5"/>
<protein>
    <submittedName>
        <fullName evidence="1">Uncharacterized protein</fullName>
    </submittedName>
</protein>
<dbReference type="EMBL" id="CP090167">
    <property type="protein sequence ID" value="UJO18170.1"/>
    <property type="molecule type" value="Genomic_DNA"/>
</dbReference>
<proteinExistence type="predicted"/>
<evidence type="ECO:0000313" key="1">
    <source>
        <dbReference type="EMBL" id="UJO18170.1"/>
    </source>
</evidence>
<reference evidence="1" key="2">
    <citation type="journal article" date="2022" name="Microb. Genom.">
        <title>A chromosome-scale genome assembly of the tomato pathogen Cladosporium fulvum reveals a compartmentalized genome architecture and the presence of a dispensable chromosome.</title>
        <authorList>
            <person name="Zaccaron A.Z."/>
            <person name="Chen L.H."/>
            <person name="Samaras A."/>
            <person name="Stergiopoulos I."/>
        </authorList>
    </citation>
    <scope>NUCLEOTIDE SEQUENCE</scope>
    <source>
        <strain evidence="1">Race5_Kim</strain>
    </source>
</reference>
<sequence length="174" mass="20134">MTRHPLTSEQSFGLLDLAPEIWSTIGKLAVDDHPRPHELFHPYRGRGAPHQPPITRVCRILRGELLPYFYRTWGSHMIHWGNAGSTGRWLRAIGVENRRHVRGAFFLASSAHEAVHGKKDLQRRLKRTWAFDLRVQANDSASRDSSDRVIYYDIAFIGWPWQWQDPCGVDGRLE</sequence>
<accession>A0A9Q8LIL5</accession>